<keyword evidence="2" id="KW-1003">Cell membrane</keyword>
<dbReference type="GO" id="GO:0005886">
    <property type="term" value="C:plasma membrane"/>
    <property type="evidence" value="ECO:0007669"/>
    <property type="project" value="UniProtKB-SubCell"/>
</dbReference>
<feature type="transmembrane region" description="Helical" evidence="6">
    <location>
        <begin position="288"/>
        <end position="307"/>
    </location>
</feature>
<dbReference type="GO" id="GO:0022857">
    <property type="term" value="F:transmembrane transporter activity"/>
    <property type="evidence" value="ECO:0007669"/>
    <property type="project" value="InterPro"/>
</dbReference>
<gene>
    <name evidence="7" type="ordered locus">Desde_0506</name>
</gene>
<dbReference type="PANTHER" id="PTHR23513">
    <property type="entry name" value="INTEGRAL MEMBRANE EFFLUX PROTEIN-RELATED"/>
    <property type="match status" value="1"/>
</dbReference>
<evidence type="ECO:0000256" key="3">
    <source>
        <dbReference type="ARBA" id="ARBA00022692"/>
    </source>
</evidence>
<accession>I4A4T2</accession>
<feature type="transmembrane region" description="Helical" evidence="6">
    <location>
        <begin position="92"/>
        <end position="113"/>
    </location>
</feature>
<dbReference type="OrthoDB" id="9763297at2"/>
<evidence type="ECO:0000256" key="4">
    <source>
        <dbReference type="ARBA" id="ARBA00022989"/>
    </source>
</evidence>
<dbReference type="RefSeq" id="WP_014792460.1">
    <property type="nucleotide sequence ID" value="NC_018017.1"/>
</dbReference>
<dbReference type="STRING" id="756499.Desde_0506"/>
<dbReference type="Gene3D" id="1.20.1250.20">
    <property type="entry name" value="MFS general substrate transporter like domains"/>
    <property type="match status" value="1"/>
</dbReference>
<dbReference type="Pfam" id="PF07690">
    <property type="entry name" value="MFS_1"/>
    <property type="match status" value="1"/>
</dbReference>
<feature type="transmembrane region" description="Helical" evidence="6">
    <location>
        <begin position="224"/>
        <end position="245"/>
    </location>
</feature>
<evidence type="ECO:0000256" key="6">
    <source>
        <dbReference type="SAM" id="Phobius"/>
    </source>
</evidence>
<dbReference type="Proteomes" id="UP000006053">
    <property type="component" value="Chromosome"/>
</dbReference>
<feature type="transmembrane region" description="Helical" evidence="6">
    <location>
        <begin position="375"/>
        <end position="399"/>
    </location>
</feature>
<dbReference type="InterPro" id="IPR011701">
    <property type="entry name" value="MFS"/>
</dbReference>
<sequence>MSIIEQPFSSPLCIRGFRRLIGGQVLSDLANWLDFIALSTLIVYTWGYGSAAIAALSICMGLPWVIIGPLSSVRIARLPGRHVLVVCDLLRAGIVFGMIWAPSLNVLLTLVFLKMSISAVFDPVRQGAIKGLVEPGLLAKSISLSQLSVNSSKVLAPIAGGTLIGWFGAESAFIVGSSFYAFSALLLCGLPQWGVPEETKPRQKKDLREAWNHISCRPLLKSGILYTAASFFLIFLYDGLFIILAKAAGLTEGQFGLLLGSVGMGSVVGALCAGQWRGWEKDPLSRMTLAGMTSGLLLAFVGLKAWGTLPGTLWFWVVLCVLIGLCSAQTAVAFGYILQTETTDDTVGPVSALANALQTVSMLIAPILGAMAVPLITLGGVFLSAGTLMCGLALLYRLIYMGCK</sequence>
<name>I4A4T2_DESDJ</name>
<evidence type="ECO:0000313" key="7">
    <source>
        <dbReference type="EMBL" id="AFL98966.1"/>
    </source>
</evidence>
<dbReference type="KEGG" id="ddh:Desde_0506"/>
<reference evidence="7 8" key="2">
    <citation type="journal article" date="2015" name="J. Bacteriol.">
        <title>Genomic, proteomic, and biochemical analysis of the organohalide respiratory pathway in Desulfitobacterium dehalogenans.</title>
        <authorList>
            <person name="Kruse T."/>
            <person name="van de Pas B.A."/>
            <person name="Atteia A."/>
            <person name="Krab K."/>
            <person name="Hagen W.R."/>
            <person name="Goodwin L."/>
            <person name="Chain P."/>
            <person name="Boeren S."/>
            <person name="Maphosa F."/>
            <person name="Schraa G."/>
            <person name="de Vos W.M."/>
            <person name="van der Oost J."/>
            <person name="Smidt H."/>
            <person name="Stams A.J."/>
        </authorList>
    </citation>
    <scope>NUCLEOTIDE SEQUENCE [LARGE SCALE GENOMIC DNA]</scope>
    <source>
        <strain evidence="8">ATCC 51507 / DSM 9161 / JW/IU-DC1</strain>
    </source>
</reference>
<dbReference type="PANTHER" id="PTHR23513:SF6">
    <property type="entry name" value="MAJOR FACILITATOR SUPERFAMILY ASSOCIATED DOMAIN-CONTAINING PROTEIN"/>
    <property type="match status" value="1"/>
</dbReference>
<feature type="transmembrane region" description="Helical" evidence="6">
    <location>
        <begin position="52"/>
        <end position="71"/>
    </location>
</feature>
<keyword evidence="4 6" id="KW-1133">Transmembrane helix</keyword>
<protein>
    <submittedName>
        <fullName evidence="7">Arabinose efflux permease family protein</fullName>
    </submittedName>
</protein>
<dbReference type="eggNOG" id="COG2814">
    <property type="taxonomic scope" value="Bacteria"/>
</dbReference>
<dbReference type="SUPFAM" id="SSF103473">
    <property type="entry name" value="MFS general substrate transporter"/>
    <property type="match status" value="1"/>
</dbReference>
<proteinExistence type="predicted"/>
<comment type="subcellular location">
    <subcellularLocation>
        <location evidence="1">Cell membrane</location>
        <topology evidence="1">Multi-pass membrane protein</topology>
    </subcellularLocation>
</comment>
<keyword evidence="3 6" id="KW-0812">Transmembrane</keyword>
<organism evidence="7 8">
    <name type="scientific">Desulfitobacterium dehalogenans (strain ATCC 51507 / DSM 9161 / JW/IU-DC1)</name>
    <dbReference type="NCBI Taxonomy" id="756499"/>
    <lineage>
        <taxon>Bacteria</taxon>
        <taxon>Bacillati</taxon>
        <taxon>Bacillota</taxon>
        <taxon>Clostridia</taxon>
        <taxon>Eubacteriales</taxon>
        <taxon>Desulfitobacteriaceae</taxon>
        <taxon>Desulfitobacterium</taxon>
    </lineage>
</organism>
<evidence type="ECO:0000313" key="8">
    <source>
        <dbReference type="Proteomes" id="UP000006053"/>
    </source>
</evidence>
<feature type="transmembrane region" description="Helical" evidence="6">
    <location>
        <begin position="313"/>
        <end position="338"/>
    </location>
</feature>
<reference evidence="8" key="1">
    <citation type="submission" date="2012-06" db="EMBL/GenBank/DDBJ databases">
        <title>Complete sequence of Desulfitobacterium dehalogenans ATCC 51507.</title>
        <authorList>
            <person name="Lucas S."/>
            <person name="Han J."/>
            <person name="Lapidus A."/>
            <person name="Cheng J.-F."/>
            <person name="Goodwin L."/>
            <person name="Pitluck S."/>
            <person name="Peters L."/>
            <person name="Ovchinnikova G."/>
            <person name="Teshima H."/>
            <person name="Detter J.C."/>
            <person name="Han C."/>
            <person name="Tapia R."/>
            <person name="Land M."/>
            <person name="Hauser L."/>
            <person name="Kyrpides N."/>
            <person name="Ivanova N."/>
            <person name="Pagani I."/>
            <person name="Kruse T."/>
            <person name="de Vos W.M."/>
            <person name="Smidt H."/>
            <person name="Woyke T."/>
        </authorList>
    </citation>
    <scope>NUCLEOTIDE SEQUENCE [LARGE SCALE GENOMIC DNA]</scope>
    <source>
        <strain evidence="8">ATCC 51507 / DSM 9161 / JW/IU-DC1</strain>
    </source>
</reference>
<dbReference type="HOGENOM" id="CLU_034180_15_3_9"/>
<dbReference type="InterPro" id="IPR036259">
    <property type="entry name" value="MFS_trans_sf"/>
</dbReference>
<feature type="transmembrane region" description="Helical" evidence="6">
    <location>
        <begin position="172"/>
        <end position="195"/>
    </location>
</feature>
<evidence type="ECO:0000256" key="1">
    <source>
        <dbReference type="ARBA" id="ARBA00004651"/>
    </source>
</evidence>
<dbReference type="CDD" id="cd06173">
    <property type="entry name" value="MFS_MefA_like"/>
    <property type="match status" value="1"/>
</dbReference>
<keyword evidence="8" id="KW-1185">Reference proteome</keyword>
<keyword evidence="5 6" id="KW-0472">Membrane</keyword>
<feature type="transmembrane region" description="Helical" evidence="6">
    <location>
        <begin position="257"/>
        <end position="276"/>
    </location>
</feature>
<feature type="transmembrane region" description="Helical" evidence="6">
    <location>
        <begin position="350"/>
        <end position="369"/>
    </location>
</feature>
<dbReference type="EMBL" id="CP003348">
    <property type="protein sequence ID" value="AFL98966.1"/>
    <property type="molecule type" value="Genomic_DNA"/>
</dbReference>
<dbReference type="AlphaFoldDB" id="I4A4T2"/>
<evidence type="ECO:0000256" key="5">
    <source>
        <dbReference type="ARBA" id="ARBA00023136"/>
    </source>
</evidence>
<evidence type="ECO:0000256" key="2">
    <source>
        <dbReference type="ARBA" id="ARBA00022475"/>
    </source>
</evidence>